<dbReference type="SUPFAM" id="SSF52540">
    <property type="entry name" value="P-loop containing nucleoside triphosphate hydrolases"/>
    <property type="match status" value="2"/>
</dbReference>
<geneLocation type="plasmid" evidence="6 7">
    <name>pANSO36C</name>
</geneLocation>
<evidence type="ECO:0000259" key="5">
    <source>
        <dbReference type="PROSITE" id="PS51194"/>
    </source>
</evidence>
<evidence type="ECO:0000313" key="7">
    <source>
        <dbReference type="Proteomes" id="UP001055453"/>
    </source>
</evidence>
<name>A0ABN6QEG8_NOSCO</name>
<evidence type="ECO:0000256" key="4">
    <source>
        <dbReference type="ARBA" id="ARBA00022840"/>
    </source>
</evidence>
<keyword evidence="1" id="KW-0547">Nucleotide-binding</keyword>
<keyword evidence="4" id="KW-0067">ATP-binding</keyword>
<keyword evidence="7" id="KW-1185">Reference proteome</keyword>
<gene>
    <name evidence="6" type="ORF">ANSO36C_67770</name>
</gene>
<evidence type="ECO:0000256" key="2">
    <source>
        <dbReference type="ARBA" id="ARBA00022801"/>
    </source>
</evidence>
<dbReference type="InterPro" id="IPR038718">
    <property type="entry name" value="SNF2-like_sf"/>
</dbReference>
<sequence length="801" mass="89738">MPNPHPKTEHLTKQKTTWNNLPTKAVRVPEIFLEEIEGYARSLDNGSSPLDSVISALDRLKPDELSQLKLAVSSLCGDDEPAPAAQQSQDLNFVLNTVKSWQLEDVIKLQLELPSIIDEKKEETADRRLERAICYLSAQCDGASSIDGQGFNKADSGFGHWLALQIRQQKPLLQSIALAAYNMIKKYSKQLSRAGLSLPLWDAIAHQYPVDSPLVRVINENSLSITPEHRVEIKGNMIAVYAPYDKSGKFQRDSKTINGWEFKGEDKSWRFPLLKIQEVMEKLTNDQFHLTPEVEGAIALAQKERQEEEAAKEAAALAVADGIVSLVRAANLDAPLANGWYLRDYQKKGVEWLLAHRRGGIYTGGILADHMGLGKSLEALIAARAMQCTHNCPVFVIAPVSVMENWAKEAARAEVKIECFSWSKMPKPLETKKYVLICDEAHYAQNINSQRTKKMLELAHHENCLTAWLLTGTPIKNGRPINLYPLLFAVNHPLAADKWEYERHYCNAHQKSIGRKTVWDNTGAAHLDELAEKTEDVILRRTKQQCLTELPDKTRLLEQAELDTKLAAEYQETVQLLVEDYRRRANCWKFKNNLPILLKSQSLKVWLSWVLAYNPANPEAEALVTINILRKVGSEFKVDATIALAEELLEQGQQVVIFTEFVDSAKAIAVSLDGLLLTGETKPTERQILIDQFQSGDSKVFVGTIKAGGVGLTLTAASNVIMVDRPWTPGDAEQAEDRCHRLGQQNAVFATWLQLGHVDQAIDDLLIQKQQRIELVLKGKRKTLKGINSAKDLARELLAIL</sequence>
<evidence type="ECO:0000256" key="3">
    <source>
        <dbReference type="ARBA" id="ARBA00022806"/>
    </source>
</evidence>
<dbReference type="Pfam" id="PF00271">
    <property type="entry name" value="Helicase_C"/>
    <property type="match status" value="1"/>
</dbReference>
<dbReference type="InterPro" id="IPR001650">
    <property type="entry name" value="Helicase_C-like"/>
</dbReference>
<dbReference type="EMBL" id="AP025735">
    <property type="protein sequence ID" value="BDI20975.1"/>
    <property type="molecule type" value="Genomic_DNA"/>
</dbReference>
<dbReference type="InterPro" id="IPR014001">
    <property type="entry name" value="Helicase_ATP-bd"/>
</dbReference>
<accession>A0ABN6QEG8</accession>
<dbReference type="SMART" id="SM00490">
    <property type="entry name" value="HELICc"/>
    <property type="match status" value="1"/>
</dbReference>
<protein>
    <recommendedName>
        <fullName evidence="5">Helicase C-terminal domain-containing protein</fullName>
    </recommendedName>
</protein>
<dbReference type="InterPro" id="IPR000330">
    <property type="entry name" value="SNF2_N"/>
</dbReference>
<evidence type="ECO:0000313" key="6">
    <source>
        <dbReference type="EMBL" id="BDI20975.1"/>
    </source>
</evidence>
<dbReference type="SMART" id="SM00487">
    <property type="entry name" value="DEXDc"/>
    <property type="match status" value="1"/>
</dbReference>
<keyword evidence="2" id="KW-0378">Hydrolase</keyword>
<keyword evidence="3" id="KW-0347">Helicase</keyword>
<dbReference type="InterPro" id="IPR027417">
    <property type="entry name" value="P-loop_NTPase"/>
</dbReference>
<dbReference type="CDD" id="cd18793">
    <property type="entry name" value="SF2_C_SNF"/>
    <property type="match status" value="1"/>
</dbReference>
<dbReference type="Gene3D" id="3.40.50.10810">
    <property type="entry name" value="Tandem AAA-ATPase domain"/>
    <property type="match status" value="2"/>
</dbReference>
<dbReference type="PROSITE" id="PS51194">
    <property type="entry name" value="HELICASE_CTER"/>
    <property type="match status" value="1"/>
</dbReference>
<dbReference type="Proteomes" id="UP001055453">
    <property type="component" value="Plasmid pANSO36C"/>
</dbReference>
<proteinExistence type="predicted"/>
<dbReference type="PANTHER" id="PTHR45766">
    <property type="entry name" value="DNA ANNEALING HELICASE AND ENDONUCLEASE ZRANB3 FAMILY MEMBER"/>
    <property type="match status" value="1"/>
</dbReference>
<dbReference type="InterPro" id="IPR049730">
    <property type="entry name" value="SNF2/RAD54-like_C"/>
</dbReference>
<dbReference type="RefSeq" id="WP_251961018.1">
    <property type="nucleotide sequence ID" value="NZ_AP025735.1"/>
</dbReference>
<dbReference type="Pfam" id="PF00176">
    <property type="entry name" value="SNF2-rel_dom"/>
    <property type="match status" value="2"/>
</dbReference>
<evidence type="ECO:0000256" key="1">
    <source>
        <dbReference type="ARBA" id="ARBA00022741"/>
    </source>
</evidence>
<dbReference type="PANTHER" id="PTHR45766:SF3">
    <property type="entry name" value="DNA ANNEALING HELICASE AND ENDONUCLEASE ZRANB3"/>
    <property type="match status" value="1"/>
</dbReference>
<feature type="domain" description="Helicase C-terminal" evidence="5">
    <location>
        <begin position="637"/>
        <end position="798"/>
    </location>
</feature>
<organism evidence="6 7">
    <name type="scientific">Nostoc cf. commune SO-36</name>
    <dbReference type="NCBI Taxonomy" id="449208"/>
    <lineage>
        <taxon>Bacteria</taxon>
        <taxon>Bacillati</taxon>
        <taxon>Cyanobacteriota</taxon>
        <taxon>Cyanophyceae</taxon>
        <taxon>Nostocales</taxon>
        <taxon>Nostocaceae</taxon>
        <taxon>Nostoc</taxon>
    </lineage>
</organism>
<reference evidence="6" key="1">
    <citation type="submission" date="2022-04" db="EMBL/GenBank/DDBJ databases">
        <title>Complete genome sequence of a cyanobacterium, Nostoc sp. SO-36, isolated in Antarctica.</title>
        <authorList>
            <person name="Kanesaki Y."/>
            <person name="Effendi D."/>
            <person name="Sakamoto T."/>
            <person name="Ohtani S."/>
            <person name="Awai K."/>
        </authorList>
    </citation>
    <scope>NUCLEOTIDE SEQUENCE</scope>
    <source>
        <strain evidence="6">SO-36</strain>
        <plasmid evidence="6">pANSO36C</plasmid>
    </source>
</reference>
<dbReference type="Gene3D" id="3.40.50.300">
    <property type="entry name" value="P-loop containing nucleotide triphosphate hydrolases"/>
    <property type="match status" value="1"/>
</dbReference>
<keyword evidence="6" id="KW-0614">Plasmid</keyword>